<dbReference type="PANTHER" id="PTHR35585:SF1">
    <property type="entry name" value="HHE DOMAIN PROTEIN (AFU_ORTHOLOGUE AFUA_4G00730)"/>
    <property type="match status" value="1"/>
</dbReference>
<name>A0AB39TWC5_9ACTN</name>
<organism evidence="3">
    <name type="scientific">Streptomyces sp. Y1</name>
    <dbReference type="NCBI Taxonomy" id="3238634"/>
    <lineage>
        <taxon>Bacteria</taxon>
        <taxon>Bacillati</taxon>
        <taxon>Actinomycetota</taxon>
        <taxon>Actinomycetes</taxon>
        <taxon>Kitasatosporales</taxon>
        <taxon>Streptomycetaceae</taxon>
        <taxon>Streptomyces</taxon>
    </lineage>
</organism>
<sequence>MSNDAIVLLREDHKEVRRLFREYRGLDSAGGAGDGNGGDGGDDSARRRTVQRIVESLTVHTYLEDELVYPRIRQELPGLAEEMDQAEQEHHVADLLCEELSRMDPGDDGYDAKTAVLIDAVERHIEREENDWFPKVRAALGRTELRELGERMQAVRETAPRHPTSGGVLHRIADVLEG</sequence>
<dbReference type="AlphaFoldDB" id="A0AB39TWC5"/>
<feature type="compositionally biased region" description="Gly residues" evidence="1">
    <location>
        <begin position="28"/>
        <end position="39"/>
    </location>
</feature>
<accession>A0AB39TWC5</accession>
<evidence type="ECO:0000313" key="3">
    <source>
        <dbReference type="EMBL" id="XDQ83399.1"/>
    </source>
</evidence>
<protein>
    <submittedName>
        <fullName evidence="3">Hemerythrin domain-containing protein</fullName>
    </submittedName>
</protein>
<evidence type="ECO:0000256" key="1">
    <source>
        <dbReference type="SAM" id="MobiDB-lite"/>
    </source>
</evidence>
<dbReference type="Pfam" id="PF01814">
    <property type="entry name" value="Hemerythrin"/>
    <property type="match status" value="1"/>
</dbReference>
<feature type="region of interest" description="Disordered" evidence="1">
    <location>
        <begin position="28"/>
        <end position="47"/>
    </location>
</feature>
<dbReference type="PANTHER" id="PTHR35585">
    <property type="entry name" value="HHE DOMAIN PROTEIN (AFU_ORTHOLOGUE AFUA_4G00730)"/>
    <property type="match status" value="1"/>
</dbReference>
<dbReference type="Gene3D" id="1.20.120.520">
    <property type="entry name" value="nmb1532 protein domain like"/>
    <property type="match status" value="1"/>
</dbReference>
<gene>
    <name evidence="3" type="ORF">AB2U05_35270</name>
</gene>
<reference evidence="3" key="1">
    <citation type="submission" date="2024-07" db="EMBL/GenBank/DDBJ databases">
        <authorList>
            <person name="Yu S.T."/>
        </authorList>
    </citation>
    <scope>NUCLEOTIDE SEQUENCE</scope>
    <source>
        <strain evidence="3">Y1</strain>
    </source>
</reference>
<feature type="domain" description="Hemerythrin-like" evidence="2">
    <location>
        <begin position="5"/>
        <end position="136"/>
    </location>
</feature>
<dbReference type="EMBL" id="CP163445">
    <property type="protein sequence ID" value="XDQ83399.1"/>
    <property type="molecule type" value="Genomic_DNA"/>
</dbReference>
<proteinExistence type="predicted"/>
<dbReference type="InterPro" id="IPR012312">
    <property type="entry name" value="Hemerythrin-like"/>
</dbReference>
<evidence type="ECO:0000259" key="2">
    <source>
        <dbReference type="Pfam" id="PF01814"/>
    </source>
</evidence>
<dbReference type="RefSeq" id="WP_369185529.1">
    <property type="nucleotide sequence ID" value="NZ_CP163445.1"/>
</dbReference>